<proteinExistence type="inferred from homology"/>
<dbReference type="EMBL" id="MN813483">
    <property type="protein sequence ID" value="QKS32604.1"/>
    <property type="molecule type" value="Genomic_DNA"/>
</dbReference>
<feature type="transmembrane region" description="Helical" evidence="17">
    <location>
        <begin position="138"/>
        <end position="158"/>
    </location>
</feature>
<evidence type="ECO:0000259" key="18">
    <source>
        <dbReference type="Pfam" id="PF00361"/>
    </source>
</evidence>
<dbReference type="AlphaFoldDB" id="A0A7D4VN42"/>
<feature type="transmembrane region" description="Helical" evidence="17">
    <location>
        <begin position="188"/>
        <end position="205"/>
    </location>
</feature>
<reference evidence="19" key="1">
    <citation type="journal article" date="2020" name="Mitochondrial DNA Part B Resour">
        <title>The complete mitochondrial genome of Phascolosoma scolops (Sipuncula, Phascolosomatidae) from Beibu Bay.</title>
        <authorList>
            <person name="Zhong S."/>
            <person name="Huang L."/>
            <person name="Liu Y."/>
            <person name="Huang G."/>
            <person name="Chen X."/>
        </authorList>
    </citation>
    <scope>NUCLEOTIDE SEQUENCE</scope>
</reference>
<keyword evidence="6 17" id="KW-0679">Respiratory chain</keyword>
<name>A0A7D4VN42_SIPCU</name>
<evidence type="ECO:0000256" key="5">
    <source>
        <dbReference type="ARBA" id="ARBA00022448"/>
    </source>
</evidence>
<evidence type="ECO:0000256" key="7">
    <source>
        <dbReference type="ARBA" id="ARBA00022692"/>
    </source>
</evidence>
<comment type="similarity">
    <text evidence="2 17">Belongs to the complex I subunit 2 family.</text>
</comment>
<organism evidence="19">
    <name type="scientific">Siphonosoma cumanense</name>
    <name type="common">Sipunculan worm</name>
    <name type="synonym">Lumbricus edulis</name>
    <dbReference type="NCBI Taxonomy" id="6444"/>
    <lineage>
        <taxon>Eukaryota</taxon>
        <taxon>Metazoa</taxon>
        <taxon>Spiralia</taxon>
        <taxon>Lophotrochozoa</taxon>
        <taxon>Annelida</taxon>
        <taxon>Sipuncula</taxon>
        <taxon>Sipunculidea</taxon>
        <taxon>Golfingiida</taxon>
        <taxon>Sipunculidae</taxon>
        <taxon>Siphonosoma</taxon>
    </lineage>
</organism>
<dbReference type="PANTHER" id="PTHR46552">
    <property type="entry name" value="NADH-UBIQUINONE OXIDOREDUCTASE CHAIN 2"/>
    <property type="match status" value="1"/>
</dbReference>
<evidence type="ECO:0000256" key="17">
    <source>
        <dbReference type="RuleBase" id="RU003403"/>
    </source>
</evidence>
<evidence type="ECO:0000256" key="6">
    <source>
        <dbReference type="ARBA" id="ARBA00022660"/>
    </source>
</evidence>
<feature type="domain" description="NADH:quinone oxidoreductase/Mrp antiporter transmembrane" evidence="18">
    <location>
        <begin position="79"/>
        <end position="267"/>
    </location>
</feature>
<evidence type="ECO:0000256" key="8">
    <source>
        <dbReference type="ARBA" id="ARBA00022792"/>
    </source>
</evidence>
<dbReference type="GO" id="GO:0006120">
    <property type="term" value="P:mitochondrial electron transport, NADH to ubiquinone"/>
    <property type="evidence" value="ECO:0007669"/>
    <property type="project" value="InterPro"/>
</dbReference>
<keyword evidence="11 17" id="KW-1133">Transmembrane helix</keyword>
<accession>A0A7D4VN42</accession>
<dbReference type="Pfam" id="PF00361">
    <property type="entry name" value="Proton_antipo_M"/>
    <property type="match status" value="1"/>
</dbReference>
<evidence type="ECO:0000256" key="2">
    <source>
        <dbReference type="ARBA" id="ARBA00007012"/>
    </source>
</evidence>
<keyword evidence="15 17" id="KW-0472">Membrane</keyword>
<evidence type="ECO:0000256" key="9">
    <source>
        <dbReference type="ARBA" id="ARBA00022967"/>
    </source>
</evidence>
<evidence type="ECO:0000256" key="16">
    <source>
        <dbReference type="ARBA" id="ARBA00049551"/>
    </source>
</evidence>
<feature type="transmembrane region" description="Helical" evidence="17">
    <location>
        <begin position="165"/>
        <end position="182"/>
    </location>
</feature>
<dbReference type="PANTHER" id="PTHR46552:SF1">
    <property type="entry name" value="NADH-UBIQUINONE OXIDOREDUCTASE CHAIN 2"/>
    <property type="match status" value="1"/>
</dbReference>
<comment type="function">
    <text evidence="17">Core subunit of the mitochondrial membrane respiratory chain NADH dehydrogenase (Complex I) which catalyzes electron transfer from NADH through the respiratory chain, using ubiquinone as an electron acceptor. Essential for the catalytic activity and assembly of complex I.</text>
</comment>
<evidence type="ECO:0000256" key="13">
    <source>
        <dbReference type="ARBA" id="ARBA00023075"/>
    </source>
</evidence>
<keyword evidence="5" id="KW-0813">Transport</keyword>
<dbReference type="GO" id="GO:0005743">
    <property type="term" value="C:mitochondrial inner membrane"/>
    <property type="evidence" value="ECO:0007669"/>
    <property type="project" value="UniProtKB-SubCell"/>
</dbReference>
<keyword evidence="8 17" id="KW-0999">Mitochondrion inner membrane</keyword>
<feature type="transmembrane region" description="Helical" evidence="17">
    <location>
        <begin position="295"/>
        <end position="317"/>
    </location>
</feature>
<evidence type="ECO:0000256" key="10">
    <source>
        <dbReference type="ARBA" id="ARBA00022982"/>
    </source>
</evidence>
<evidence type="ECO:0000256" key="1">
    <source>
        <dbReference type="ARBA" id="ARBA00004448"/>
    </source>
</evidence>
<evidence type="ECO:0000256" key="4">
    <source>
        <dbReference type="ARBA" id="ARBA00021008"/>
    </source>
</evidence>
<evidence type="ECO:0000256" key="14">
    <source>
        <dbReference type="ARBA" id="ARBA00023128"/>
    </source>
</evidence>
<protein>
    <recommendedName>
        <fullName evidence="4 17">NADH-ubiquinone oxidoreductase chain 2</fullName>
        <ecNumber evidence="3 17">7.1.1.2</ecNumber>
    </recommendedName>
</protein>
<evidence type="ECO:0000256" key="15">
    <source>
        <dbReference type="ARBA" id="ARBA00023136"/>
    </source>
</evidence>
<evidence type="ECO:0000313" key="19">
    <source>
        <dbReference type="EMBL" id="QKS32604.1"/>
    </source>
</evidence>
<evidence type="ECO:0000256" key="12">
    <source>
        <dbReference type="ARBA" id="ARBA00023027"/>
    </source>
</evidence>
<keyword evidence="14 17" id="KW-0496">Mitochondrion</keyword>
<gene>
    <name evidence="19" type="primary">nad2</name>
</gene>
<feature type="transmembrane region" description="Helical" evidence="17">
    <location>
        <begin position="7"/>
        <end position="24"/>
    </location>
</feature>
<dbReference type="InterPro" id="IPR050175">
    <property type="entry name" value="Complex_I_Subunit_2"/>
</dbReference>
<keyword evidence="9 17" id="KW-1278">Translocase</keyword>
<dbReference type="GO" id="GO:0008137">
    <property type="term" value="F:NADH dehydrogenase (ubiquinone) activity"/>
    <property type="evidence" value="ECO:0007669"/>
    <property type="project" value="UniProtKB-EC"/>
</dbReference>
<evidence type="ECO:0000256" key="3">
    <source>
        <dbReference type="ARBA" id="ARBA00012944"/>
    </source>
</evidence>
<geneLocation type="mitochondrion" evidence="19"/>
<keyword evidence="7 17" id="KW-0812">Transmembrane</keyword>
<comment type="catalytic activity">
    <reaction evidence="16 17">
        <text>a ubiquinone + NADH + 5 H(+)(in) = a ubiquinol + NAD(+) + 4 H(+)(out)</text>
        <dbReference type="Rhea" id="RHEA:29091"/>
        <dbReference type="Rhea" id="RHEA-COMP:9565"/>
        <dbReference type="Rhea" id="RHEA-COMP:9566"/>
        <dbReference type="ChEBI" id="CHEBI:15378"/>
        <dbReference type="ChEBI" id="CHEBI:16389"/>
        <dbReference type="ChEBI" id="CHEBI:17976"/>
        <dbReference type="ChEBI" id="CHEBI:57540"/>
        <dbReference type="ChEBI" id="CHEBI:57945"/>
        <dbReference type="EC" id="7.1.1.2"/>
    </reaction>
</comment>
<sequence length="318" mass="35371">MLILMPYSSLFFFFLFTSVIMVLASPNWFMAWMAMELNLLSFIPLLTSSKSMQETESSVKYFFAQGVGSALILMGAFYNFNFASFFILIGLLFKLGAAPFHLWFPSAMSGISWNSCILMSTWQKIAPLSLLTTLSQSWPLLILSSAALSALMGGLMGINQSYLRALLAYSSITHTGWMLALITQSYPIMISYFLIYSIISVSIMMSLNNSNALSLSFFTSYPLLMFLQLLSLGGLPPLTGFAAKLLSLSYLAPFSLPLSLILILGSLLGLYYYLTMTFSILYSSFLYPKISYSPLSLNLSFLTTLSLSLFLTFTIFIP</sequence>
<keyword evidence="10 17" id="KW-0249">Electron transport</keyword>
<keyword evidence="13 17" id="KW-0830">Ubiquinone</keyword>
<dbReference type="InterPro" id="IPR003917">
    <property type="entry name" value="NADH_UbQ_OxRdtase_chain2"/>
</dbReference>
<feature type="transmembrane region" description="Helical" evidence="17">
    <location>
        <begin position="250"/>
        <end position="274"/>
    </location>
</feature>
<dbReference type="PRINTS" id="PR01436">
    <property type="entry name" value="NADHDHGNASE2"/>
</dbReference>
<dbReference type="EC" id="7.1.1.2" evidence="3 17"/>
<evidence type="ECO:0000256" key="11">
    <source>
        <dbReference type="ARBA" id="ARBA00022989"/>
    </source>
</evidence>
<feature type="transmembrane region" description="Helical" evidence="17">
    <location>
        <begin position="111"/>
        <end position="132"/>
    </location>
</feature>
<keyword evidence="12 17" id="KW-0520">NAD</keyword>
<comment type="subcellular location">
    <subcellularLocation>
        <location evidence="1 17">Mitochondrion inner membrane</location>
        <topology evidence="1 17">Multi-pass membrane protein</topology>
    </subcellularLocation>
</comment>
<dbReference type="InterPro" id="IPR001750">
    <property type="entry name" value="ND/Mrp_TM"/>
</dbReference>